<reference evidence="1" key="2">
    <citation type="submission" date="2013-04" db="UniProtKB">
        <authorList>
            <consortium name="EnsemblPlants"/>
        </authorList>
    </citation>
    <scope>IDENTIFICATION</scope>
</reference>
<accession>J3MNQ3</accession>
<dbReference type="EnsemblPlants" id="OB07G30350.1">
    <property type="protein sequence ID" value="OB07G30350.1"/>
    <property type="gene ID" value="OB07G30350"/>
</dbReference>
<protein>
    <submittedName>
        <fullName evidence="1">Uncharacterized protein</fullName>
    </submittedName>
</protein>
<dbReference type="Proteomes" id="UP000006038">
    <property type="component" value="Chromosome 7"/>
</dbReference>
<dbReference type="Gramene" id="OB07G30350.1">
    <property type="protein sequence ID" value="OB07G30350.1"/>
    <property type="gene ID" value="OB07G30350"/>
</dbReference>
<keyword evidence="2" id="KW-1185">Reference proteome</keyword>
<dbReference type="AlphaFoldDB" id="J3MNQ3"/>
<evidence type="ECO:0000313" key="2">
    <source>
        <dbReference type="Proteomes" id="UP000006038"/>
    </source>
</evidence>
<dbReference type="HOGENOM" id="CLU_1736173_0_0_1"/>
<organism evidence="1">
    <name type="scientific">Oryza brachyantha</name>
    <name type="common">malo sina</name>
    <dbReference type="NCBI Taxonomy" id="4533"/>
    <lineage>
        <taxon>Eukaryota</taxon>
        <taxon>Viridiplantae</taxon>
        <taxon>Streptophyta</taxon>
        <taxon>Embryophyta</taxon>
        <taxon>Tracheophyta</taxon>
        <taxon>Spermatophyta</taxon>
        <taxon>Magnoliopsida</taxon>
        <taxon>Liliopsida</taxon>
        <taxon>Poales</taxon>
        <taxon>Poaceae</taxon>
        <taxon>BOP clade</taxon>
        <taxon>Oryzoideae</taxon>
        <taxon>Oryzeae</taxon>
        <taxon>Oryzinae</taxon>
        <taxon>Oryza</taxon>
    </lineage>
</organism>
<reference evidence="1" key="1">
    <citation type="journal article" date="2013" name="Nat. Commun.">
        <title>Whole-genome sequencing of Oryza brachyantha reveals mechanisms underlying Oryza genome evolution.</title>
        <authorList>
            <person name="Chen J."/>
            <person name="Huang Q."/>
            <person name="Gao D."/>
            <person name="Wang J."/>
            <person name="Lang Y."/>
            <person name="Liu T."/>
            <person name="Li B."/>
            <person name="Bai Z."/>
            <person name="Luis Goicoechea J."/>
            <person name="Liang C."/>
            <person name="Chen C."/>
            <person name="Zhang W."/>
            <person name="Sun S."/>
            <person name="Liao Y."/>
            <person name="Zhang X."/>
            <person name="Yang L."/>
            <person name="Song C."/>
            <person name="Wang M."/>
            <person name="Shi J."/>
            <person name="Liu G."/>
            <person name="Liu J."/>
            <person name="Zhou H."/>
            <person name="Zhou W."/>
            <person name="Yu Q."/>
            <person name="An N."/>
            <person name="Chen Y."/>
            <person name="Cai Q."/>
            <person name="Wang B."/>
            <person name="Liu B."/>
            <person name="Min J."/>
            <person name="Huang Y."/>
            <person name="Wu H."/>
            <person name="Li Z."/>
            <person name="Zhang Y."/>
            <person name="Yin Y."/>
            <person name="Song W."/>
            <person name="Jiang J."/>
            <person name="Jackson S.A."/>
            <person name="Wing R.A."/>
            <person name="Wang J."/>
            <person name="Chen M."/>
        </authorList>
    </citation>
    <scope>NUCLEOTIDE SEQUENCE [LARGE SCALE GENOMIC DNA]</scope>
    <source>
        <strain evidence="1">cv. IRGC 101232</strain>
    </source>
</reference>
<sequence length="151" mass="17776">MHFSNTYVQAYKYLLYSDTEEVLQQDSFFAFLTTHLDPAVKPEQSCVQLLNRSCFFCCCCCCFSSSPRPKLCRSSKPKSTPSIKKQILRLPFRLPCLKFDHPFNLKKFKKLEKKLVTRKVLFIIYHLIKIKISIAKKLNKMKSQKLKIKNE</sequence>
<name>J3MNQ3_ORYBR</name>
<proteinExistence type="predicted"/>
<evidence type="ECO:0000313" key="1">
    <source>
        <dbReference type="EnsemblPlants" id="OB07G30350.1"/>
    </source>
</evidence>